<name>A0A377PRT7_9HELI</name>
<keyword evidence="2" id="KW-1185">Reference proteome</keyword>
<organism evidence="1 2">
    <name type="scientific">Helicobacter muridarum</name>
    <dbReference type="NCBI Taxonomy" id="216"/>
    <lineage>
        <taxon>Bacteria</taxon>
        <taxon>Pseudomonadati</taxon>
        <taxon>Campylobacterota</taxon>
        <taxon>Epsilonproteobacteria</taxon>
        <taxon>Campylobacterales</taxon>
        <taxon>Helicobacteraceae</taxon>
        <taxon>Helicobacter</taxon>
    </lineage>
</organism>
<dbReference type="Proteomes" id="UP000255139">
    <property type="component" value="Unassembled WGS sequence"/>
</dbReference>
<protein>
    <submittedName>
        <fullName evidence="1">Uncharacterized protein</fullName>
    </submittedName>
</protein>
<dbReference type="EMBL" id="UGJE01000002">
    <property type="protein sequence ID" value="STQ85698.1"/>
    <property type="molecule type" value="Genomic_DNA"/>
</dbReference>
<dbReference type="AlphaFoldDB" id="A0A377PRT7"/>
<gene>
    <name evidence="1" type="ORF">NCTC12714_00484</name>
</gene>
<sequence length="38" mass="4162">MKKIILGIALMSLINTVIGAETEGQYSSGTEEMAFWLD</sequence>
<accession>A0A377PRT7</accession>
<reference evidence="1 2" key="1">
    <citation type="submission" date="2018-06" db="EMBL/GenBank/DDBJ databases">
        <authorList>
            <consortium name="Pathogen Informatics"/>
            <person name="Doyle S."/>
        </authorList>
    </citation>
    <scope>NUCLEOTIDE SEQUENCE [LARGE SCALE GENOMIC DNA]</scope>
    <source>
        <strain evidence="1 2">NCTC12714</strain>
    </source>
</reference>
<evidence type="ECO:0000313" key="1">
    <source>
        <dbReference type="EMBL" id="STQ85698.1"/>
    </source>
</evidence>
<evidence type="ECO:0000313" key="2">
    <source>
        <dbReference type="Proteomes" id="UP000255139"/>
    </source>
</evidence>
<proteinExistence type="predicted"/>